<feature type="region of interest" description="Disordered" evidence="1">
    <location>
        <begin position="1"/>
        <end position="36"/>
    </location>
</feature>
<dbReference type="InParanoid" id="M4BWG2"/>
<accession>M4BWG2</accession>
<evidence type="ECO:0000313" key="2">
    <source>
        <dbReference type="EnsemblProtists" id="HpaP810863"/>
    </source>
</evidence>
<feature type="compositionally biased region" description="Basic and acidic residues" evidence="1">
    <location>
        <begin position="12"/>
        <end position="24"/>
    </location>
</feature>
<dbReference type="EnsemblProtists" id="HpaT810863">
    <property type="protein sequence ID" value="HpaP810863"/>
    <property type="gene ID" value="HpaG810863"/>
</dbReference>
<dbReference type="Gene3D" id="2.30.29.30">
    <property type="entry name" value="Pleckstrin-homology domain (PH domain)/Phosphotyrosine-binding domain (PTB)"/>
    <property type="match status" value="1"/>
</dbReference>
<dbReference type="EMBL" id="JH597999">
    <property type="status" value="NOT_ANNOTATED_CDS"/>
    <property type="molecule type" value="Genomic_DNA"/>
</dbReference>
<organism evidence="2 3">
    <name type="scientific">Hyaloperonospora arabidopsidis (strain Emoy2)</name>
    <name type="common">Downy mildew agent</name>
    <name type="synonym">Peronospora arabidopsidis</name>
    <dbReference type="NCBI Taxonomy" id="559515"/>
    <lineage>
        <taxon>Eukaryota</taxon>
        <taxon>Sar</taxon>
        <taxon>Stramenopiles</taxon>
        <taxon>Oomycota</taxon>
        <taxon>Peronosporomycetes</taxon>
        <taxon>Peronosporales</taxon>
        <taxon>Peronosporaceae</taxon>
        <taxon>Hyaloperonospora</taxon>
    </lineage>
</organism>
<name>M4BWG2_HYAAE</name>
<sequence>MDVRDMSCLSDRPNKQRQKDRPTDIDTNTCGKNSNGSATGCHIERKRAIPLCEVKEIREGHTTKAFSSIKSIKTIPPPDICLSIICAWRTSTFRSARVTPNGNRRTTRTAYIRRKTPQSELFVCSGI</sequence>
<evidence type="ECO:0000256" key="1">
    <source>
        <dbReference type="SAM" id="MobiDB-lite"/>
    </source>
</evidence>
<evidence type="ECO:0000313" key="3">
    <source>
        <dbReference type="Proteomes" id="UP000011713"/>
    </source>
</evidence>
<dbReference type="Proteomes" id="UP000011713">
    <property type="component" value="Unassembled WGS sequence"/>
</dbReference>
<dbReference type="InterPro" id="IPR011993">
    <property type="entry name" value="PH-like_dom_sf"/>
</dbReference>
<proteinExistence type="predicted"/>
<keyword evidence="3" id="KW-1185">Reference proteome</keyword>
<dbReference type="VEuPathDB" id="FungiDB:HpaG810863"/>
<reference evidence="2" key="2">
    <citation type="submission" date="2015-06" db="UniProtKB">
        <authorList>
            <consortium name="EnsemblProtists"/>
        </authorList>
    </citation>
    <scope>IDENTIFICATION</scope>
    <source>
        <strain evidence="2">Emoy2</strain>
    </source>
</reference>
<dbReference type="AlphaFoldDB" id="M4BWG2"/>
<dbReference type="HOGENOM" id="CLU_1974776_0_0_1"/>
<protein>
    <submittedName>
        <fullName evidence="2">Uncharacterized protein</fullName>
    </submittedName>
</protein>
<feature type="compositionally biased region" description="Polar residues" evidence="1">
    <location>
        <begin position="25"/>
        <end position="36"/>
    </location>
</feature>
<reference evidence="3" key="1">
    <citation type="journal article" date="2010" name="Science">
        <title>Signatures of adaptation to obligate biotrophy in the Hyaloperonospora arabidopsidis genome.</title>
        <authorList>
            <person name="Baxter L."/>
            <person name="Tripathy S."/>
            <person name="Ishaque N."/>
            <person name="Boot N."/>
            <person name="Cabral A."/>
            <person name="Kemen E."/>
            <person name="Thines M."/>
            <person name="Ah-Fong A."/>
            <person name="Anderson R."/>
            <person name="Badejoko W."/>
            <person name="Bittner-Eddy P."/>
            <person name="Boore J.L."/>
            <person name="Chibucos M.C."/>
            <person name="Coates M."/>
            <person name="Dehal P."/>
            <person name="Delehaunty K."/>
            <person name="Dong S."/>
            <person name="Downton P."/>
            <person name="Dumas B."/>
            <person name="Fabro G."/>
            <person name="Fronick C."/>
            <person name="Fuerstenberg S.I."/>
            <person name="Fulton L."/>
            <person name="Gaulin E."/>
            <person name="Govers F."/>
            <person name="Hughes L."/>
            <person name="Humphray S."/>
            <person name="Jiang R.H."/>
            <person name="Judelson H."/>
            <person name="Kamoun S."/>
            <person name="Kyung K."/>
            <person name="Meijer H."/>
            <person name="Minx P."/>
            <person name="Morris P."/>
            <person name="Nelson J."/>
            <person name="Phuntumart V."/>
            <person name="Qutob D."/>
            <person name="Rehmany A."/>
            <person name="Rougon-Cardoso A."/>
            <person name="Ryden P."/>
            <person name="Torto-Alalibo T."/>
            <person name="Studholme D."/>
            <person name="Wang Y."/>
            <person name="Win J."/>
            <person name="Wood J."/>
            <person name="Clifton S.W."/>
            <person name="Rogers J."/>
            <person name="Van den Ackerveken G."/>
            <person name="Jones J.D."/>
            <person name="McDowell J.M."/>
            <person name="Beynon J."/>
            <person name="Tyler B.M."/>
        </authorList>
    </citation>
    <scope>NUCLEOTIDE SEQUENCE [LARGE SCALE GENOMIC DNA]</scope>
    <source>
        <strain evidence="3">Emoy2</strain>
    </source>
</reference>